<keyword evidence="8 11" id="KW-1133">Transmembrane helix</keyword>
<evidence type="ECO:0000256" key="6">
    <source>
        <dbReference type="ARBA" id="ARBA00022824"/>
    </source>
</evidence>
<dbReference type="InParanoid" id="C3ZHK7"/>
<reference evidence="12" key="1">
    <citation type="journal article" date="2008" name="Nature">
        <title>The amphioxus genome and the evolution of the chordate karyotype.</title>
        <authorList>
            <consortium name="US DOE Joint Genome Institute (JGI-PGF)"/>
            <person name="Putnam N.H."/>
            <person name="Butts T."/>
            <person name="Ferrier D.E.K."/>
            <person name="Furlong R.F."/>
            <person name="Hellsten U."/>
            <person name="Kawashima T."/>
            <person name="Robinson-Rechavi M."/>
            <person name="Shoguchi E."/>
            <person name="Terry A."/>
            <person name="Yu J.-K."/>
            <person name="Benito-Gutierrez E.L."/>
            <person name="Dubchak I."/>
            <person name="Garcia-Fernandez J."/>
            <person name="Gibson-Brown J.J."/>
            <person name="Grigoriev I.V."/>
            <person name="Horton A.C."/>
            <person name="de Jong P.J."/>
            <person name="Jurka J."/>
            <person name="Kapitonov V.V."/>
            <person name="Kohara Y."/>
            <person name="Kuroki Y."/>
            <person name="Lindquist E."/>
            <person name="Lucas S."/>
            <person name="Osoegawa K."/>
            <person name="Pennacchio L.A."/>
            <person name="Salamov A.A."/>
            <person name="Satou Y."/>
            <person name="Sauka-Spengler T."/>
            <person name="Schmutz J."/>
            <person name="Shin-I T."/>
            <person name="Toyoda A."/>
            <person name="Bronner-Fraser M."/>
            <person name="Fujiyama A."/>
            <person name="Holland L.Z."/>
            <person name="Holland P.W.H."/>
            <person name="Satoh N."/>
            <person name="Rokhsar D.S."/>
        </authorList>
    </citation>
    <scope>NUCLEOTIDE SEQUENCE [LARGE SCALE GENOMIC DNA]</scope>
    <source>
        <strain evidence="12">S238N-H82</strain>
        <tissue evidence="12">Testes</tissue>
    </source>
</reference>
<dbReference type="InterPro" id="IPR009703">
    <property type="entry name" value="Selenoprotein_S"/>
</dbReference>
<dbReference type="AlphaFoldDB" id="C3ZHK7"/>
<feature type="region of interest" description="Disordered" evidence="10">
    <location>
        <begin position="111"/>
        <end position="200"/>
    </location>
</feature>
<keyword evidence="5 11" id="KW-0812">Transmembrane</keyword>
<comment type="subcellular location">
    <subcellularLocation>
        <location evidence="2">Cytoplasm</location>
    </subcellularLocation>
    <subcellularLocation>
        <location evidence="1">Endoplasmic reticulum membrane</location>
        <topology evidence="1">Single-pass membrane protein</topology>
    </subcellularLocation>
</comment>
<evidence type="ECO:0000256" key="3">
    <source>
        <dbReference type="ARBA" id="ARBA00011034"/>
    </source>
</evidence>
<name>C3ZHK7_BRAFL</name>
<feature type="compositionally biased region" description="Basic residues" evidence="10">
    <location>
        <begin position="139"/>
        <end position="149"/>
    </location>
</feature>
<evidence type="ECO:0000256" key="2">
    <source>
        <dbReference type="ARBA" id="ARBA00004496"/>
    </source>
</evidence>
<protein>
    <recommendedName>
        <fullName evidence="13">Selenoprotein S</fullName>
    </recommendedName>
</protein>
<dbReference type="STRING" id="7739.C3ZHK7"/>
<keyword evidence="7" id="KW-0712">Selenocysteine</keyword>
<comment type="similarity">
    <text evidence="3">Belongs to the selenoprotein S family.</text>
</comment>
<evidence type="ECO:0008006" key="13">
    <source>
        <dbReference type="Google" id="ProtNLM"/>
    </source>
</evidence>
<feature type="compositionally biased region" description="Basic and acidic residues" evidence="10">
    <location>
        <begin position="117"/>
        <end position="138"/>
    </location>
</feature>
<gene>
    <name evidence="12" type="ORF">BRAFLDRAFT_265259</name>
</gene>
<sequence>MEEQQGGVIGDEGGQWVEDVAHPDLSQKDPTIVQDTYKIVRGLLTQYGWLVLFVIIVLMYLKSKLNPYLEQYRRKRENATNQASYNPDVALSRQEAMEQARLRMQQRQDALAAQYAEEQRKREEAKRQEKIDEWEKLQKGKGYHSKTKGHQTDEASGESKPKPQPKKRLRDGTYCFNPMTGQGGGSSRWRPSPRGGARGG</sequence>
<feature type="compositionally biased region" description="Basic and acidic residues" evidence="10">
    <location>
        <begin position="150"/>
        <end position="161"/>
    </location>
</feature>
<feature type="non-terminal residue" evidence="12">
    <location>
        <position position="200"/>
    </location>
</feature>
<evidence type="ECO:0000313" key="12">
    <source>
        <dbReference type="EMBL" id="EEN48002.1"/>
    </source>
</evidence>
<evidence type="ECO:0000256" key="11">
    <source>
        <dbReference type="SAM" id="Phobius"/>
    </source>
</evidence>
<accession>C3ZHK7</accession>
<dbReference type="Gene3D" id="6.10.250.2950">
    <property type="match status" value="1"/>
</dbReference>
<feature type="transmembrane region" description="Helical" evidence="11">
    <location>
        <begin position="44"/>
        <end position="61"/>
    </location>
</feature>
<keyword evidence="6" id="KW-0256">Endoplasmic reticulum</keyword>
<dbReference type="GO" id="GO:0006886">
    <property type="term" value="P:intracellular protein transport"/>
    <property type="evidence" value="ECO:0007669"/>
    <property type="project" value="InterPro"/>
</dbReference>
<evidence type="ECO:0000256" key="9">
    <source>
        <dbReference type="ARBA" id="ARBA00023136"/>
    </source>
</evidence>
<evidence type="ECO:0000256" key="7">
    <source>
        <dbReference type="ARBA" id="ARBA00022933"/>
    </source>
</evidence>
<dbReference type="eggNOG" id="ENOG502RXYU">
    <property type="taxonomic scope" value="Eukaryota"/>
</dbReference>
<organism>
    <name type="scientific">Branchiostoma floridae</name>
    <name type="common">Florida lancelet</name>
    <name type="synonym">Amphioxus</name>
    <dbReference type="NCBI Taxonomy" id="7739"/>
    <lineage>
        <taxon>Eukaryota</taxon>
        <taxon>Metazoa</taxon>
        <taxon>Chordata</taxon>
        <taxon>Cephalochordata</taxon>
        <taxon>Leptocardii</taxon>
        <taxon>Amphioxiformes</taxon>
        <taxon>Branchiostomatidae</taxon>
        <taxon>Branchiostoma</taxon>
    </lineage>
</organism>
<evidence type="ECO:0000256" key="4">
    <source>
        <dbReference type="ARBA" id="ARBA00022490"/>
    </source>
</evidence>
<keyword evidence="4" id="KW-0963">Cytoplasm</keyword>
<dbReference type="EMBL" id="GG666623">
    <property type="protein sequence ID" value="EEN48002.1"/>
    <property type="molecule type" value="Genomic_DNA"/>
</dbReference>
<evidence type="ECO:0000256" key="10">
    <source>
        <dbReference type="SAM" id="MobiDB-lite"/>
    </source>
</evidence>
<dbReference type="GO" id="GO:0005789">
    <property type="term" value="C:endoplasmic reticulum membrane"/>
    <property type="evidence" value="ECO:0007669"/>
    <property type="project" value="UniProtKB-SubCell"/>
</dbReference>
<dbReference type="PANTHER" id="PTHR28621:SF1">
    <property type="entry name" value="SELENOPROTEIN S"/>
    <property type="match status" value="1"/>
</dbReference>
<dbReference type="PANTHER" id="PTHR28621">
    <property type="entry name" value="SELENOPROTEIN S"/>
    <property type="match status" value="1"/>
</dbReference>
<dbReference type="Pfam" id="PF06936">
    <property type="entry name" value="Selenoprotein_S"/>
    <property type="match status" value="1"/>
</dbReference>
<evidence type="ECO:0000256" key="5">
    <source>
        <dbReference type="ARBA" id="ARBA00022692"/>
    </source>
</evidence>
<evidence type="ECO:0000256" key="8">
    <source>
        <dbReference type="ARBA" id="ARBA00022989"/>
    </source>
</evidence>
<evidence type="ECO:0000256" key="1">
    <source>
        <dbReference type="ARBA" id="ARBA00004389"/>
    </source>
</evidence>
<proteinExistence type="inferred from homology"/>
<keyword evidence="9 11" id="KW-0472">Membrane</keyword>